<reference evidence="3" key="1">
    <citation type="submission" date="2023-07" db="EMBL/GenBank/DDBJ databases">
        <authorList>
            <person name="Luz R."/>
            <person name="Cordeiro R."/>
            <person name="Fonseca A."/>
            <person name="Goncalves V."/>
        </authorList>
    </citation>
    <scope>NUCLEOTIDE SEQUENCE [LARGE SCALE GENOMIC DNA]</scope>
    <source>
        <strain evidence="3">BACA0444</strain>
    </source>
</reference>
<dbReference type="GO" id="GO:0016758">
    <property type="term" value="F:hexosyltransferase activity"/>
    <property type="evidence" value="ECO:0007669"/>
    <property type="project" value="UniProtKB-ARBA"/>
</dbReference>
<dbReference type="Proteomes" id="UP001268256">
    <property type="component" value="Unassembled WGS sequence"/>
</dbReference>
<proteinExistence type="predicted"/>
<sequence>MLLEILIPTFNREKFLIKNLDLLNSQISKLPNPTQVGVIISDNCSSDDTVKVVQEYIAKSSLKIRLLQQDCNRGLEINAVNALYAATAPWVMFLGDDDYLPDEYLEFIIEQVSTRRDLGCIIPGSSRLYSNGDIKIAHGDKDKLTYLKPGFKSVLKISYFGHQLSGLTFLRDETMIEKYTTSKYRNIQLFIYFIAFNINIKSSIYAEKYKILVSHFNHRHWNFDESGLLIDNYLNYLLLYQKNIFKGILACIVFTDKQKWRLRIGSIKKSFRSLNNILHSNRIPISLKGALVAYFIYASSYSLFQRILR</sequence>
<evidence type="ECO:0000259" key="1">
    <source>
        <dbReference type="Pfam" id="PF00535"/>
    </source>
</evidence>
<protein>
    <submittedName>
        <fullName evidence="2">Glycosyltransferase family 2 protein</fullName>
        <ecNumber evidence="2">2.4.-.-</ecNumber>
    </submittedName>
</protein>
<dbReference type="PANTHER" id="PTHR22916:SF3">
    <property type="entry name" value="UDP-GLCNAC:BETAGAL BETA-1,3-N-ACETYLGLUCOSAMINYLTRANSFERASE-LIKE PROTEIN 1"/>
    <property type="match status" value="1"/>
</dbReference>
<keyword evidence="2" id="KW-0328">Glycosyltransferase</keyword>
<evidence type="ECO:0000313" key="3">
    <source>
        <dbReference type="Proteomes" id="UP001268256"/>
    </source>
</evidence>
<evidence type="ECO:0000313" key="2">
    <source>
        <dbReference type="EMBL" id="MDS3859251.1"/>
    </source>
</evidence>
<keyword evidence="3" id="KW-1185">Reference proteome</keyword>
<dbReference type="InterPro" id="IPR001173">
    <property type="entry name" value="Glyco_trans_2-like"/>
</dbReference>
<gene>
    <name evidence="2" type="ORF">RIF25_00380</name>
</gene>
<dbReference type="PANTHER" id="PTHR22916">
    <property type="entry name" value="GLYCOSYLTRANSFERASE"/>
    <property type="match status" value="1"/>
</dbReference>
<dbReference type="Gene3D" id="3.90.550.10">
    <property type="entry name" value="Spore Coat Polysaccharide Biosynthesis Protein SpsA, Chain A"/>
    <property type="match status" value="1"/>
</dbReference>
<dbReference type="SUPFAM" id="SSF53448">
    <property type="entry name" value="Nucleotide-diphospho-sugar transferases"/>
    <property type="match status" value="1"/>
</dbReference>
<dbReference type="RefSeq" id="WP_322876589.1">
    <property type="nucleotide sequence ID" value="NZ_JAVMIP010000001.1"/>
</dbReference>
<keyword evidence="2" id="KW-0808">Transferase</keyword>
<accession>A0AAE4FQS6</accession>
<dbReference type="EC" id="2.4.-.-" evidence="2"/>
<organism evidence="2 3">
    <name type="scientific">Pseudocalidococcus azoricus BACA0444</name>
    <dbReference type="NCBI Taxonomy" id="2918990"/>
    <lineage>
        <taxon>Bacteria</taxon>
        <taxon>Bacillati</taxon>
        <taxon>Cyanobacteriota</taxon>
        <taxon>Cyanophyceae</taxon>
        <taxon>Acaryochloridales</taxon>
        <taxon>Thermosynechococcaceae</taxon>
        <taxon>Pseudocalidococcus</taxon>
        <taxon>Pseudocalidococcus azoricus</taxon>
    </lineage>
</organism>
<dbReference type="CDD" id="cd00761">
    <property type="entry name" value="Glyco_tranf_GTA_type"/>
    <property type="match status" value="1"/>
</dbReference>
<comment type="caution">
    <text evidence="2">The sequence shown here is derived from an EMBL/GenBank/DDBJ whole genome shotgun (WGS) entry which is preliminary data.</text>
</comment>
<feature type="domain" description="Glycosyltransferase 2-like" evidence="1">
    <location>
        <begin position="5"/>
        <end position="116"/>
    </location>
</feature>
<dbReference type="AlphaFoldDB" id="A0AAE4FQS6"/>
<dbReference type="InterPro" id="IPR029044">
    <property type="entry name" value="Nucleotide-diphossugar_trans"/>
</dbReference>
<name>A0AAE4FQS6_9CYAN</name>
<dbReference type="EMBL" id="JAVMIP010000001">
    <property type="protein sequence ID" value="MDS3859251.1"/>
    <property type="molecule type" value="Genomic_DNA"/>
</dbReference>
<dbReference type="Pfam" id="PF00535">
    <property type="entry name" value="Glycos_transf_2"/>
    <property type="match status" value="1"/>
</dbReference>